<organism evidence="10">
    <name type="scientific">Chlamydia pneumoniae</name>
    <name type="common">Chlamydophila pneumoniae</name>
    <dbReference type="NCBI Taxonomy" id="83558"/>
    <lineage>
        <taxon>Bacteria</taxon>
        <taxon>Pseudomonadati</taxon>
        <taxon>Chlamydiota</taxon>
        <taxon>Chlamydiia</taxon>
        <taxon>Chlamydiales</taxon>
        <taxon>Chlamydiaceae</taxon>
        <taxon>Chlamydia/Chlamydophila group</taxon>
        <taxon>Chlamydia</taxon>
    </lineage>
</organism>
<comment type="catalytic activity">
    <reaction evidence="7">
        <text>L-seryl-[protein] + ATP = O-phospho-L-seryl-[protein] + ADP + H(+)</text>
        <dbReference type="Rhea" id="RHEA:17989"/>
        <dbReference type="Rhea" id="RHEA-COMP:9863"/>
        <dbReference type="Rhea" id="RHEA-COMP:11604"/>
        <dbReference type="ChEBI" id="CHEBI:15378"/>
        <dbReference type="ChEBI" id="CHEBI:29999"/>
        <dbReference type="ChEBI" id="CHEBI:30616"/>
        <dbReference type="ChEBI" id="CHEBI:83421"/>
        <dbReference type="ChEBI" id="CHEBI:456216"/>
        <dbReference type="EC" id="2.7.11.1"/>
    </reaction>
</comment>
<dbReference type="GO" id="GO:0005524">
    <property type="term" value="F:ATP binding"/>
    <property type="evidence" value="ECO:0007669"/>
    <property type="project" value="UniProtKB-UniRule"/>
</dbReference>
<feature type="domain" description="Protein kinase" evidence="9">
    <location>
        <begin position="4"/>
        <end position="291"/>
    </location>
</feature>
<protein>
    <recommendedName>
        <fullName evidence="7">Serine/threonine-protein kinase PknD</fullName>
        <ecNumber evidence="7">2.7.11.1</ecNumber>
    </recommendedName>
</protein>
<dbReference type="GO" id="GO:0106310">
    <property type="term" value="F:protein serine kinase activity"/>
    <property type="evidence" value="ECO:0007669"/>
    <property type="project" value="RHEA"/>
</dbReference>
<comment type="similarity">
    <text evidence="7">Belongs to the protein kinase superfamily. Ser/Thr protein kinase family.</text>
</comment>
<dbReference type="PANTHER" id="PTHR43289:SF34">
    <property type="entry name" value="SERINE_THREONINE-PROTEIN KINASE YBDM-RELATED"/>
    <property type="match status" value="1"/>
</dbReference>
<dbReference type="InterPro" id="IPR011009">
    <property type="entry name" value="Kinase-like_dom_sf"/>
</dbReference>
<dbReference type="HAMAP" id="MF_01957">
    <property type="entry name" value="PknD_kinase"/>
    <property type="match status" value="1"/>
</dbReference>
<keyword evidence="1 7" id="KW-0723">Serine/threonine-protein kinase</keyword>
<sequence length="932" mass="107337">MERYDIVRIIGKGGMGEVYLAYDPVCSRKVALKKIREDLAENPLLKRRFLREARIAADLIHPGVVPVYTIYSEKDPVYYTMPYIEGYTLKTLLKSVWQKESLSKELAEKTSVGAFLSIFHKICCTIEYVHSRGILHRDLKPDNILLGLFSEAVILDWGAAVACGEEEDLLDIDVSKEEVLSSRMTIPGRIVGTPDYMAPERLLGHPASKSTDIYALGVVLYQMLTLSFPYRRKKGKKIVLDGQRIPSPQEVAPYREIPPFLSAVVMRTLAVDPQERYSSVTELKEDIESHLKGSPKWTLTTALPPKKSSSWKLNEPILLSKYFPMLEVSPASWYSLAISNIESFSEMRLEYTLSKKGLNEGFGILLPTSENALGGDFYQGYGFWLHIKERTLSVSLVKNSLEIQRCSQDLESDKETFLIALEQHNHSLSLFVDGTTWLIHMNYLPSRSGRVAIIVRDMEDILEDIGIFESSGSLRVSCLAVPDAFLAEKLYDRALVLYRRIAESFPGRKEGYEARFRAGITVLEKASTDNNEQEFSLAIEEFSKLHDGVAAPLEYLGKALVYQRLQEYNEEIKSLLLALKRYSQHPEIFRLKDHVVYRLHESFYKRDRLALVFMILVLEIAPQAITPGQEEKILVWLKDKSRATLFCLLDPTVLELRSSKMELFLSYWSGFIPHLNSLFHRAWDQSDVRALIEIFYVACDLHKWQFLSSCIDIFKESLEDQKATEEIVEFSFEDLGAFLFAIQSIFNKEDAEKIFVSNDQLSPILLVYIFDLFANRALLESQGEAIFQALDLIRSKVPENFYHDYLRNHEIRAHLWCRNEKALSTIFENYTEKQLKDEQHELFVLYGCYLALIQGAEAAKQHFDVCREDPIFPASLLARNYNRLGLPKDALSYQERRLLLRQKFLYFHCLGNHDERDLCQTMYHLLTEEFQL</sequence>
<comment type="catalytic activity">
    <reaction evidence="7">
        <text>L-threonyl-[protein] + ATP = O-phospho-L-threonyl-[protein] + ADP + H(+)</text>
        <dbReference type="Rhea" id="RHEA:46608"/>
        <dbReference type="Rhea" id="RHEA-COMP:11060"/>
        <dbReference type="Rhea" id="RHEA-COMP:11605"/>
        <dbReference type="ChEBI" id="CHEBI:15378"/>
        <dbReference type="ChEBI" id="CHEBI:30013"/>
        <dbReference type="ChEBI" id="CHEBI:30616"/>
        <dbReference type="ChEBI" id="CHEBI:61977"/>
        <dbReference type="ChEBI" id="CHEBI:456216"/>
        <dbReference type="EC" id="2.7.11.1"/>
    </reaction>
</comment>
<evidence type="ECO:0000256" key="1">
    <source>
        <dbReference type="ARBA" id="ARBA00022527"/>
    </source>
</evidence>
<name>A0A0F7WXP1_CHLPN</name>
<dbReference type="PROSITE" id="PS00108">
    <property type="entry name" value="PROTEIN_KINASE_ST"/>
    <property type="match status" value="1"/>
</dbReference>
<evidence type="ECO:0000256" key="4">
    <source>
        <dbReference type="ARBA" id="ARBA00022741"/>
    </source>
</evidence>
<evidence type="ECO:0000256" key="5">
    <source>
        <dbReference type="ARBA" id="ARBA00022777"/>
    </source>
</evidence>
<feature type="binding site" evidence="7 8">
    <location>
        <position position="33"/>
    </location>
    <ligand>
        <name>ATP</name>
        <dbReference type="ChEBI" id="CHEBI:30616"/>
    </ligand>
</feature>
<dbReference type="InterPro" id="IPR008271">
    <property type="entry name" value="Ser/Thr_kinase_AS"/>
</dbReference>
<dbReference type="CDD" id="cd14014">
    <property type="entry name" value="STKc_PknB_like"/>
    <property type="match status" value="1"/>
</dbReference>
<keyword evidence="6 7" id="KW-0067">ATP-binding</keyword>
<dbReference type="NCBIfam" id="NF009651">
    <property type="entry name" value="PRK13184.1"/>
    <property type="match status" value="1"/>
</dbReference>
<evidence type="ECO:0000256" key="8">
    <source>
        <dbReference type="PROSITE-ProRule" id="PRU10141"/>
    </source>
</evidence>
<dbReference type="Pfam" id="PF00069">
    <property type="entry name" value="Pkinase"/>
    <property type="match status" value="1"/>
</dbReference>
<gene>
    <name evidence="7" type="primary">pknD</name>
    <name evidence="10" type="ORF">BN1224_DC9_AN_00100</name>
</gene>
<feature type="binding site" evidence="7">
    <location>
        <begin position="10"/>
        <end position="18"/>
    </location>
    <ligand>
        <name>ATP</name>
        <dbReference type="ChEBI" id="CHEBI:30616"/>
    </ligand>
</feature>
<dbReference type="SMART" id="SM00220">
    <property type="entry name" value="S_TKc"/>
    <property type="match status" value="1"/>
</dbReference>
<proteinExistence type="inferred from homology"/>
<dbReference type="InterPro" id="IPR000719">
    <property type="entry name" value="Prot_kinase_dom"/>
</dbReference>
<keyword evidence="3 7" id="KW-0808">Transferase</keyword>
<dbReference type="AlphaFoldDB" id="A0A0F7WXP1"/>
<dbReference type="Gene3D" id="3.30.200.20">
    <property type="entry name" value="Phosphorylase Kinase, domain 1"/>
    <property type="match status" value="1"/>
</dbReference>
<reference evidence="10" key="1">
    <citation type="submission" date="2015-05" db="EMBL/GenBank/DDBJ databases">
        <authorList>
            <person name="Rattei Thomas"/>
        </authorList>
    </citation>
    <scope>NUCLEOTIDE SEQUENCE</scope>
    <source>
        <strain evidence="10">DC9</strain>
    </source>
</reference>
<dbReference type="Gene3D" id="1.25.40.10">
    <property type="entry name" value="Tetratricopeptide repeat domain"/>
    <property type="match status" value="1"/>
</dbReference>
<comment type="function">
    <text evidence="7">Together with the serine/threonine kinase Pkn1, may play a role in the specific interactions with host proteins during intracellular growth.</text>
</comment>
<keyword evidence="4 7" id="KW-0547">Nucleotide-binding</keyword>
<accession>A0A0F7WXP1</accession>
<dbReference type="SUPFAM" id="SSF56112">
    <property type="entry name" value="Protein kinase-like (PK-like)"/>
    <property type="match status" value="1"/>
</dbReference>
<dbReference type="PANTHER" id="PTHR43289">
    <property type="entry name" value="MITOGEN-ACTIVATED PROTEIN KINASE KINASE KINASE 20-RELATED"/>
    <property type="match status" value="1"/>
</dbReference>
<feature type="active site" description="Proton acceptor" evidence="7">
    <location>
        <position position="138"/>
    </location>
</feature>
<evidence type="ECO:0000256" key="2">
    <source>
        <dbReference type="ARBA" id="ARBA00022553"/>
    </source>
</evidence>
<dbReference type="EC" id="2.7.11.1" evidence="7"/>
<evidence type="ECO:0000256" key="7">
    <source>
        <dbReference type="HAMAP-Rule" id="MF_01957"/>
    </source>
</evidence>
<evidence type="ECO:0000259" key="9">
    <source>
        <dbReference type="PROSITE" id="PS50011"/>
    </source>
</evidence>
<comment type="PTM">
    <text evidence="7">Autophosphorylated on serine and threonine residues.</text>
</comment>
<dbReference type="Gene3D" id="1.10.510.10">
    <property type="entry name" value="Transferase(Phosphotransferase) domain 1"/>
    <property type="match status" value="1"/>
</dbReference>
<dbReference type="InterPro" id="IPR023507">
    <property type="entry name" value="Ser/Thr_kinase_PknD"/>
</dbReference>
<keyword evidence="5 7" id="KW-0418">Kinase</keyword>
<dbReference type="EMBL" id="LN847022">
    <property type="protein sequence ID" value="CRI42223.1"/>
    <property type="molecule type" value="Genomic_DNA"/>
</dbReference>
<dbReference type="InterPro" id="IPR011990">
    <property type="entry name" value="TPR-like_helical_dom_sf"/>
</dbReference>
<evidence type="ECO:0000256" key="3">
    <source>
        <dbReference type="ARBA" id="ARBA00022679"/>
    </source>
</evidence>
<keyword evidence="2 7" id="KW-0597">Phosphoprotein</keyword>
<evidence type="ECO:0000256" key="6">
    <source>
        <dbReference type="ARBA" id="ARBA00022840"/>
    </source>
</evidence>
<dbReference type="GO" id="GO:0004674">
    <property type="term" value="F:protein serine/threonine kinase activity"/>
    <property type="evidence" value="ECO:0007669"/>
    <property type="project" value="UniProtKB-UniRule"/>
</dbReference>
<dbReference type="PROSITE" id="PS50011">
    <property type="entry name" value="PROTEIN_KINASE_DOM"/>
    <property type="match status" value="1"/>
</dbReference>
<dbReference type="PROSITE" id="PS00107">
    <property type="entry name" value="PROTEIN_KINASE_ATP"/>
    <property type="match status" value="1"/>
</dbReference>
<dbReference type="InterPro" id="IPR017441">
    <property type="entry name" value="Protein_kinase_ATP_BS"/>
</dbReference>
<evidence type="ECO:0000313" key="10">
    <source>
        <dbReference type="EMBL" id="CRI42223.1"/>
    </source>
</evidence>